<comment type="similarity">
    <text evidence="2">Belongs to the bacterial solute-binding protein 2 family.</text>
</comment>
<dbReference type="Gene3D" id="3.40.50.2300">
    <property type="match status" value="2"/>
</dbReference>
<dbReference type="SUPFAM" id="SSF53822">
    <property type="entry name" value="Periplasmic binding protein-like I"/>
    <property type="match status" value="1"/>
</dbReference>
<evidence type="ECO:0000256" key="1">
    <source>
        <dbReference type="ARBA" id="ARBA00004196"/>
    </source>
</evidence>
<feature type="domain" description="Periplasmic binding protein" evidence="3">
    <location>
        <begin position="49"/>
        <end position="304"/>
    </location>
</feature>
<dbReference type="InterPro" id="IPR025997">
    <property type="entry name" value="SBP_2_dom"/>
</dbReference>
<name>A0ABR5A201_9BACL</name>
<keyword evidence="5" id="KW-1185">Reference proteome</keyword>
<organism evidence="4 5">
    <name type="scientific">Cohnella kolymensis</name>
    <dbReference type="NCBI Taxonomy" id="1590652"/>
    <lineage>
        <taxon>Bacteria</taxon>
        <taxon>Bacillati</taxon>
        <taxon>Bacillota</taxon>
        <taxon>Bacilli</taxon>
        <taxon>Bacillales</taxon>
        <taxon>Paenibacillaceae</taxon>
        <taxon>Cohnella</taxon>
    </lineage>
</organism>
<gene>
    <name evidence="4" type="ORF">SD71_15660</name>
</gene>
<dbReference type="RefSeq" id="WP_041065102.1">
    <property type="nucleotide sequence ID" value="NZ_JXAL01000024.1"/>
</dbReference>
<accession>A0ABR5A201</accession>
<dbReference type="PANTHER" id="PTHR30036:SF7">
    <property type="entry name" value="ABC TRANSPORTER PERIPLASMIC-BINDING PROTEIN YPHF"/>
    <property type="match status" value="1"/>
</dbReference>
<proteinExistence type="inferred from homology"/>
<evidence type="ECO:0000259" key="3">
    <source>
        <dbReference type="Pfam" id="PF13407"/>
    </source>
</evidence>
<dbReference type="EMBL" id="JXAL01000024">
    <property type="protein sequence ID" value="KIL35086.1"/>
    <property type="molecule type" value="Genomic_DNA"/>
</dbReference>
<evidence type="ECO:0000313" key="4">
    <source>
        <dbReference type="EMBL" id="KIL35086.1"/>
    </source>
</evidence>
<sequence>MRKLIIYLLSLSVLILLVFASAYSIRVLNTDLSIPHTADTPESDIRLVLITSELDTPFWDKVKEGALAAARSNGASLEVWGSYGKNEQDFLKQMEIAITSKVDGIIVQGLDTAEFKHLAMYKATEKGIPIITVANDVPMNESLRRTYVGSNHYEAGQMLARQLLSDMGFSGKVVLMASNRQEEFQRSRLKGILEVLQIYPEIHTKIVGSGTTREEVVQATNQVLNDDPEVKAIITTTALNASAIIQEIGKRTLVEPYFIYSFDDSPETMTLLQQGKIDALITQSPEAMGETSVKLMMQWLQGKQLPLNTDGYYTGIRVRKAEVRQ</sequence>
<evidence type="ECO:0000256" key="2">
    <source>
        <dbReference type="ARBA" id="ARBA00007639"/>
    </source>
</evidence>
<protein>
    <submittedName>
        <fullName evidence="4">Sugar ABC transporter substrate-binding protein</fullName>
    </submittedName>
</protein>
<dbReference type="InterPro" id="IPR050555">
    <property type="entry name" value="Bact_Solute-Bind_Prot2"/>
</dbReference>
<comment type="caution">
    <text evidence="4">The sequence shown here is derived from an EMBL/GenBank/DDBJ whole genome shotgun (WGS) entry which is preliminary data.</text>
</comment>
<dbReference type="InterPro" id="IPR028082">
    <property type="entry name" value="Peripla_BP_I"/>
</dbReference>
<dbReference type="Proteomes" id="UP000054526">
    <property type="component" value="Unassembled WGS sequence"/>
</dbReference>
<dbReference type="PANTHER" id="PTHR30036">
    <property type="entry name" value="D-XYLOSE-BINDING PERIPLASMIC PROTEIN"/>
    <property type="match status" value="1"/>
</dbReference>
<comment type="subcellular location">
    <subcellularLocation>
        <location evidence="1">Cell envelope</location>
    </subcellularLocation>
</comment>
<reference evidence="4 5" key="1">
    <citation type="submission" date="2014-12" db="EMBL/GenBank/DDBJ databases">
        <title>Draft genome sequence of Cohnella kolymensis strain B-2846.</title>
        <authorList>
            <person name="Karlyshev A.V."/>
            <person name="Kudryashova E.B."/>
        </authorList>
    </citation>
    <scope>NUCLEOTIDE SEQUENCE [LARGE SCALE GENOMIC DNA]</scope>
    <source>
        <strain evidence="4 5">VKM B-2846</strain>
    </source>
</reference>
<evidence type="ECO:0000313" key="5">
    <source>
        <dbReference type="Proteomes" id="UP000054526"/>
    </source>
</evidence>
<dbReference type="Pfam" id="PF13407">
    <property type="entry name" value="Peripla_BP_4"/>
    <property type="match status" value="1"/>
</dbReference>